<dbReference type="Proteomes" id="UP001465668">
    <property type="component" value="Unassembled WGS sequence"/>
</dbReference>
<dbReference type="InterPro" id="IPR008794">
    <property type="entry name" value="Pro_racemase_fam"/>
</dbReference>
<evidence type="ECO:0000313" key="3">
    <source>
        <dbReference type="Proteomes" id="UP001465668"/>
    </source>
</evidence>
<accession>A0ABR2XN77</accession>
<sequence>MCCNLILPKCNPEADAGFIIMEHEEYPPMYGANKIAISTVLLETGMLSMHEPIVPLKLDTPGSLVLVVAHCQAGKVNSIEFENVPAFVYALDLNINVAGFDAPVKVDIAWGGMWYVVVNASSLGLVVELSNGPHLVDLGERIKRAVREETSPVLPENPDIRGVTNLEFTCPLQAGGGQKVASNTVCLSGKTRPKPVWNGHQCTISGAP</sequence>
<protein>
    <submittedName>
        <fullName evidence="2">Proline racemase</fullName>
    </submittedName>
</protein>
<dbReference type="Pfam" id="PF05544">
    <property type="entry name" value="Pro_racemase"/>
    <property type="match status" value="1"/>
</dbReference>
<gene>
    <name evidence="2" type="ORF">SCAR479_07942</name>
</gene>
<evidence type="ECO:0000256" key="1">
    <source>
        <dbReference type="ARBA" id="ARBA00007529"/>
    </source>
</evidence>
<dbReference type="SUPFAM" id="SSF54506">
    <property type="entry name" value="Diaminopimelate epimerase-like"/>
    <property type="match status" value="1"/>
</dbReference>
<organism evidence="2 3">
    <name type="scientific">Seiridium cardinale</name>
    <dbReference type="NCBI Taxonomy" id="138064"/>
    <lineage>
        <taxon>Eukaryota</taxon>
        <taxon>Fungi</taxon>
        <taxon>Dikarya</taxon>
        <taxon>Ascomycota</taxon>
        <taxon>Pezizomycotina</taxon>
        <taxon>Sordariomycetes</taxon>
        <taxon>Xylariomycetidae</taxon>
        <taxon>Amphisphaeriales</taxon>
        <taxon>Sporocadaceae</taxon>
        <taxon>Seiridium</taxon>
    </lineage>
</organism>
<name>A0ABR2XN77_9PEZI</name>
<comment type="similarity">
    <text evidence="1">Belongs to the proline racemase family.</text>
</comment>
<keyword evidence="3" id="KW-1185">Reference proteome</keyword>
<dbReference type="EMBL" id="JARVKM010000035">
    <property type="protein sequence ID" value="KAK9775266.1"/>
    <property type="molecule type" value="Genomic_DNA"/>
</dbReference>
<evidence type="ECO:0000313" key="2">
    <source>
        <dbReference type="EMBL" id="KAK9775266.1"/>
    </source>
</evidence>
<proteinExistence type="inferred from homology"/>
<dbReference type="PANTHER" id="PTHR33442">
    <property type="entry name" value="TRANS-3-HYDROXY-L-PROLINE DEHYDRATASE"/>
    <property type="match status" value="1"/>
</dbReference>
<dbReference type="Gene3D" id="3.10.310.10">
    <property type="entry name" value="Diaminopimelate Epimerase, Chain A, domain 1"/>
    <property type="match status" value="2"/>
</dbReference>
<comment type="caution">
    <text evidence="2">The sequence shown here is derived from an EMBL/GenBank/DDBJ whole genome shotgun (WGS) entry which is preliminary data.</text>
</comment>
<dbReference type="PANTHER" id="PTHR33442:SF5">
    <property type="entry name" value="BIFUNCTIONAL TRANS-3-HYDROXY-L-PROLINE DEHYDRATASE_2-EPIMERASE"/>
    <property type="match status" value="1"/>
</dbReference>
<reference evidence="2 3" key="1">
    <citation type="submission" date="2024-02" db="EMBL/GenBank/DDBJ databases">
        <title>First draft genome assembly of two strains of Seiridium cardinale.</title>
        <authorList>
            <person name="Emiliani G."/>
            <person name="Scali E."/>
        </authorList>
    </citation>
    <scope>NUCLEOTIDE SEQUENCE [LARGE SCALE GENOMIC DNA]</scope>
    <source>
        <strain evidence="2 3">BM-138-000479</strain>
    </source>
</reference>